<evidence type="ECO:0000256" key="2">
    <source>
        <dbReference type="SAM" id="MobiDB-lite"/>
    </source>
</evidence>
<dbReference type="Proteomes" id="UP000184383">
    <property type="component" value="Unassembled WGS sequence"/>
</dbReference>
<dbReference type="OrthoDB" id="6508832at2759"/>
<dbReference type="CDD" id="cd20273">
    <property type="entry name" value="Complex1_LYR_unchar"/>
    <property type="match status" value="1"/>
</dbReference>
<keyword evidence="1" id="KW-0175">Coiled coil</keyword>
<organism evidence="4 5">
    <name type="scientific">Aspergillus wentii DTO 134E9</name>
    <dbReference type="NCBI Taxonomy" id="1073089"/>
    <lineage>
        <taxon>Eukaryota</taxon>
        <taxon>Fungi</taxon>
        <taxon>Dikarya</taxon>
        <taxon>Ascomycota</taxon>
        <taxon>Pezizomycotina</taxon>
        <taxon>Eurotiomycetes</taxon>
        <taxon>Eurotiomycetidae</taxon>
        <taxon>Eurotiales</taxon>
        <taxon>Aspergillaceae</taxon>
        <taxon>Aspergillus</taxon>
        <taxon>Aspergillus subgen. Cremei</taxon>
    </lineage>
</organism>
<feature type="region of interest" description="Disordered" evidence="2">
    <location>
        <begin position="113"/>
        <end position="148"/>
    </location>
</feature>
<dbReference type="RefSeq" id="XP_040694200.1">
    <property type="nucleotide sequence ID" value="XM_040827449.1"/>
</dbReference>
<protein>
    <recommendedName>
        <fullName evidence="3">Complex 1 LYR protein domain-containing protein</fullName>
    </recommendedName>
</protein>
<dbReference type="AlphaFoldDB" id="A0A1L9S041"/>
<feature type="domain" description="Complex 1 LYR protein" evidence="3">
    <location>
        <begin position="16"/>
        <end position="73"/>
    </location>
</feature>
<accession>A0A1L9S041</accession>
<dbReference type="GeneID" id="63743297"/>
<sequence>MHKVVVPKLSGVHRFACLALYRALLRQCTRLPNATPELNASKPLIKQKFHRYKSLQSPSQTVNAMKAGYEALDLLHNASQGKKRDVSHITKLITHSQSMKEESRLAQRKMGLIKNSKPVSPKVQKKEESRRLQQNTARRHPDATSILSRPRPVVSGRRQIPVLVNARGVPFLRIKKPQPKNLSGVLRTKLEKRWSKIERRERLQLELLFAKDEDLWDRLTIDQEPDTWSQEVLTALKDVNTKIKETDNKNKELAEAMWKVVLAERELAAKEKEEKDVSPV</sequence>
<evidence type="ECO:0000256" key="1">
    <source>
        <dbReference type="SAM" id="Coils"/>
    </source>
</evidence>
<reference evidence="5" key="1">
    <citation type="journal article" date="2017" name="Genome Biol.">
        <title>Comparative genomics reveals high biological diversity and specific adaptations in the industrially and medically important fungal genus Aspergillus.</title>
        <authorList>
            <person name="de Vries R.P."/>
            <person name="Riley R."/>
            <person name="Wiebenga A."/>
            <person name="Aguilar-Osorio G."/>
            <person name="Amillis S."/>
            <person name="Uchima C.A."/>
            <person name="Anderluh G."/>
            <person name="Asadollahi M."/>
            <person name="Askin M."/>
            <person name="Barry K."/>
            <person name="Battaglia E."/>
            <person name="Bayram O."/>
            <person name="Benocci T."/>
            <person name="Braus-Stromeyer S.A."/>
            <person name="Caldana C."/>
            <person name="Canovas D."/>
            <person name="Cerqueira G.C."/>
            <person name="Chen F."/>
            <person name="Chen W."/>
            <person name="Choi C."/>
            <person name="Clum A."/>
            <person name="Dos Santos R.A."/>
            <person name="Damasio A.R."/>
            <person name="Diallinas G."/>
            <person name="Emri T."/>
            <person name="Fekete E."/>
            <person name="Flipphi M."/>
            <person name="Freyberg S."/>
            <person name="Gallo A."/>
            <person name="Gournas C."/>
            <person name="Habgood R."/>
            <person name="Hainaut M."/>
            <person name="Harispe M.L."/>
            <person name="Henrissat B."/>
            <person name="Hilden K.S."/>
            <person name="Hope R."/>
            <person name="Hossain A."/>
            <person name="Karabika E."/>
            <person name="Karaffa L."/>
            <person name="Karanyi Z."/>
            <person name="Krasevec N."/>
            <person name="Kuo A."/>
            <person name="Kusch H."/>
            <person name="LaButti K."/>
            <person name="Lagendijk E.L."/>
            <person name="Lapidus A."/>
            <person name="Levasseur A."/>
            <person name="Lindquist E."/>
            <person name="Lipzen A."/>
            <person name="Logrieco A.F."/>
            <person name="MacCabe A."/>
            <person name="Maekelae M.R."/>
            <person name="Malavazi I."/>
            <person name="Melin P."/>
            <person name="Meyer V."/>
            <person name="Mielnichuk N."/>
            <person name="Miskei M."/>
            <person name="Molnar A.P."/>
            <person name="Mule G."/>
            <person name="Ngan C.Y."/>
            <person name="Orejas M."/>
            <person name="Orosz E."/>
            <person name="Ouedraogo J.P."/>
            <person name="Overkamp K.M."/>
            <person name="Park H.-S."/>
            <person name="Perrone G."/>
            <person name="Piumi F."/>
            <person name="Punt P.J."/>
            <person name="Ram A.F."/>
            <person name="Ramon A."/>
            <person name="Rauscher S."/>
            <person name="Record E."/>
            <person name="Riano-Pachon D.M."/>
            <person name="Robert V."/>
            <person name="Roehrig J."/>
            <person name="Ruller R."/>
            <person name="Salamov A."/>
            <person name="Salih N.S."/>
            <person name="Samson R.A."/>
            <person name="Sandor E."/>
            <person name="Sanguinetti M."/>
            <person name="Schuetze T."/>
            <person name="Sepcic K."/>
            <person name="Shelest E."/>
            <person name="Sherlock G."/>
            <person name="Sophianopoulou V."/>
            <person name="Squina F.M."/>
            <person name="Sun H."/>
            <person name="Susca A."/>
            <person name="Todd R.B."/>
            <person name="Tsang A."/>
            <person name="Unkles S.E."/>
            <person name="van de Wiele N."/>
            <person name="van Rossen-Uffink D."/>
            <person name="Oliveira J.V."/>
            <person name="Vesth T.C."/>
            <person name="Visser J."/>
            <person name="Yu J.-H."/>
            <person name="Zhou M."/>
            <person name="Andersen M.R."/>
            <person name="Archer D.B."/>
            <person name="Baker S.E."/>
            <person name="Benoit I."/>
            <person name="Brakhage A.A."/>
            <person name="Braus G.H."/>
            <person name="Fischer R."/>
            <person name="Frisvad J.C."/>
            <person name="Goldman G.H."/>
            <person name="Houbraken J."/>
            <person name="Oakley B."/>
            <person name="Pocsi I."/>
            <person name="Scazzocchio C."/>
            <person name="Seiboth B."/>
            <person name="vanKuyk P.A."/>
            <person name="Wortman J."/>
            <person name="Dyer P.S."/>
            <person name="Grigoriev I.V."/>
        </authorList>
    </citation>
    <scope>NUCLEOTIDE SEQUENCE [LARGE SCALE GENOMIC DNA]</scope>
    <source>
        <strain evidence="5">DTO 134E9</strain>
    </source>
</reference>
<proteinExistence type="predicted"/>
<feature type="coiled-coil region" evidence="1">
    <location>
        <begin position="236"/>
        <end position="273"/>
    </location>
</feature>
<evidence type="ECO:0000313" key="4">
    <source>
        <dbReference type="EMBL" id="OJJ40524.1"/>
    </source>
</evidence>
<dbReference type="Pfam" id="PF05347">
    <property type="entry name" value="Complex1_LYR"/>
    <property type="match status" value="1"/>
</dbReference>
<evidence type="ECO:0000259" key="3">
    <source>
        <dbReference type="Pfam" id="PF05347"/>
    </source>
</evidence>
<dbReference type="InterPro" id="IPR008011">
    <property type="entry name" value="Complex1_LYR_dom"/>
</dbReference>
<dbReference type="STRING" id="1073089.A0A1L9S041"/>
<gene>
    <name evidence="4" type="ORF">ASPWEDRAFT_102093</name>
</gene>
<name>A0A1L9S041_ASPWE</name>
<dbReference type="EMBL" id="KV878209">
    <property type="protein sequence ID" value="OJJ40524.1"/>
    <property type="molecule type" value="Genomic_DNA"/>
</dbReference>
<evidence type="ECO:0000313" key="5">
    <source>
        <dbReference type="Proteomes" id="UP000184383"/>
    </source>
</evidence>
<dbReference type="InterPro" id="IPR046896">
    <property type="entry name" value="Cup1-like_N"/>
</dbReference>
<keyword evidence="5" id="KW-1185">Reference proteome</keyword>
<dbReference type="VEuPathDB" id="FungiDB:ASPWEDRAFT_102093"/>